<organism evidence="1 2">
    <name type="scientific">Hericium alpestre</name>
    <dbReference type="NCBI Taxonomy" id="135208"/>
    <lineage>
        <taxon>Eukaryota</taxon>
        <taxon>Fungi</taxon>
        <taxon>Dikarya</taxon>
        <taxon>Basidiomycota</taxon>
        <taxon>Agaricomycotina</taxon>
        <taxon>Agaricomycetes</taxon>
        <taxon>Russulales</taxon>
        <taxon>Hericiaceae</taxon>
        <taxon>Hericium</taxon>
    </lineage>
</organism>
<gene>
    <name evidence="1" type="ORF">EWM64_g6450</name>
</gene>
<dbReference type="AlphaFoldDB" id="A0A4Y9ZS01"/>
<sequence>MVIHVTVPIDEENSWMVGLYDNYNWWSEQLVEEEEEEVVDIVRRALNINSPLQWYYDSRRP</sequence>
<proteinExistence type="predicted"/>
<evidence type="ECO:0000313" key="1">
    <source>
        <dbReference type="EMBL" id="TFY77562.1"/>
    </source>
</evidence>
<comment type="caution">
    <text evidence="1">The sequence shown here is derived from an EMBL/GenBank/DDBJ whole genome shotgun (WGS) entry which is preliminary data.</text>
</comment>
<reference evidence="1 2" key="1">
    <citation type="submission" date="2019-02" db="EMBL/GenBank/DDBJ databases">
        <title>Genome sequencing of the rare red list fungi Hericium alpestre (H. flagellum).</title>
        <authorList>
            <person name="Buettner E."/>
            <person name="Kellner H."/>
        </authorList>
    </citation>
    <scope>NUCLEOTIDE SEQUENCE [LARGE SCALE GENOMIC DNA]</scope>
    <source>
        <strain evidence="1 2">DSM 108284</strain>
    </source>
</reference>
<name>A0A4Y9ZS01_9AGAM</name>
<dbReference type="Proteomes" id="UP000298061">
    <property type="component" value="Unassembled WGS sequence"/>
</dbReference>
<protein>
    <submittedName>
        <fullName evidence="1">Uncharacterized protein</fullName>
    </submittedName>
</protein>
<accession>A0A4Y9ZS01</accession>
<dbReference type="EMBL" id="SFCI01000878">
    <property type="protein sequence ID" value="TFY77562.1"/>
    <property type="molecule type" value="Genomic_DNA"/>
</dbReference>
<keyword evidence="2" id="KW-1185">Reference proteome</keyword>
<evidence type="ECO:0000313" key="2">
    <source>
        <dbReference type="Proteomes" id="UP000298061"/>
    </source>
</evidence>